<evidence type="ECO:0000313" key="2">
    <source>
        <dbReference type="Proteomes" id="UP001517388"/>
    </source>
</evidence>
<keyword evidence="2" id="KW-1185">Reference proteome</keyword>
<proteinExistence type="predicted"/>
<dbReference type="EMBL" id="VILF01000005">
    <property type="protein sequence ID" value="MTJ45355.1"/>
    <property type="molecule type" value="Genomic_DNA"/>
</dbReference>
<organism evidence="1 2">
    <name type="scientific">Dolichospermum flos-aquae UHCC 0037</name>
    <dbReference type="NCBI Taxonomy" id="2590026"/>
    <lineage>
        <taxon>Bacteria</taxon>
        <taxon>Bacillati</taxon>
        <taxon>Cyanobacteriota</taxon>
        <taxon>Cyanophyceae</taxon>
        <taxon>Nostocales</taxon>
        <taxon>Aphanizomenonaceae</taxon>
        <taxon>Dolichospermum</taxon>
    </lineage>
</organism>
<accession>A0ACC7SA60</accession>
<dbReference type="Proteomes" id="UP001517388">
    <property type="component" value="Unassembled WGS sequence"/>
</dbReference>
<comment type="caution">
    <text evidence="1">The sequence shown here is derived from an EMBL/GenBank/DDBJ whole genome shotgun (WGS) entry which is preliminary data.</text>
</comment>
<reference evidence="2" key="1">
    <citation type="journal article" date="2020" name="Toxins">
        <title>Phylogenomic Analysis of Secondary Metabolism in the Toxic Cyanobacterial Genera Anabaena, Dolichospermum and Aphanizomenon.</title>
        <authorList>
            <person name="Oesterholm J."/>
            <person name="Popin R.V."/>
            <person name="Fewer D.P."/>
            <person name="Sivonen K."/>
        </authorList>
    </citation>
    <scope>NUCLEOTIDE SEQUENCE [LARGE SCALE GENOMIC DNA]</scope>
    <source>
        <strain evidence="2">UHCC 0037</strain>
    </source>
</reference>
<evidence type="ECO:0000313" key="1">
    <source>
        <dbReference type="EMBL" id="MTJ45355.1"/>
    </source>
</evidence>
<sequence length="351" mass="38319">MTTPAIEHHQKQSSSTNQSFQGIVMMMLVTLIWASMPVMIKQIITTVPPALQIAIRFTLGAVIFVPFARNLNLALLRDGAITGLLFFGGVVSETIALKTIPANQASFIYGLIVIFVTLFEVLFYRRQSFVAIIAAAIAFIGIGIISWQDGSPPIGDVWMLLCALLASAWIIVLEILSPRHSLLSLTFVQLSSVAILGLLWATPELIWHFESLRKSVMNPETLAVLFYLGVVATGITTWLQTKALQMITAFEAGVIETLEPVFGAILAFLILGETFKTRGYIGAVVVIVGMAMALSARNAKESSELSLSVDENENSQLTLPLSNQIELKLSDQDQKEPAVLLIEEQTTKISN</sequence>
<name>A0ACC7SA60_DOLFA</name>
<protein>
    <submittedName>
        <fullName evidence="1">DMT family transporter</fullName>
    </submittedName>
</protein>
<gene>
    <name evidence="1" type="ORF">FJR39_20410</name>
</gene>